<evidence type="ECO:0000313" key="1">
    <source>
        <dbReference type="EMBL" id="ANU58232.1"/>
    </source>
</evidence>
<evidence type="ECO:0000313" key="2">
    <source>
        <dbReference type="Proteomes" id="UP000092631"/>
    </source>
</evidence>
<dbReference type="Proteomes" id="UP000092631">
    <property type="component" value="Chromosome"/>
</dbReference>
<accession>A0A1C7H370</accession>
<evidence type="ECO:0008006" key="3">
    <source>
        <dbReference type="Google" id="ProtNLM"/>
    </source>
</evidence>
<gene>
    <name evidence="1" type="ORF">A4V03_12190</name>
</gene>
<dbReference type="KEGG" id="bcae:A4V03_12190"/>
<dbReference type="AlphaFoldDB" id="A0A1C7H370"/>
<proteinExistence type="predicted"/>
<keyword evidence="2" id="KW-1185">Reference proteome</keyword>
<name>A0A1C7H370_9BACE</name>
<sequence>MAQRYAGLRCVSRRKIEWLHSLACSCRLNGINSFDYFKDILNKFIEIKPNTDKKVIRELLPDKWKK</sequence>
<reference evidence="2" key="1">
    <citation type="submission" date="2016-04" db="EMBL/GenBank/DDBJ databases">
        <title>Complete Genome Sequences of Twelve Strains of a Stable Defined Moderately Diverse Mouse Microbiota 2 (sDMDMm2).</title>
        <authorList>
            <person name="Uchimura Y."/>
            <person name="Wyss M."/>
            <person name="Brugiroux S."/>
            <person name="Limenitakis J.P."/>
            <person name="Stecher B."/>
            <person name="McCoy K.D."/>
            <person name="Macpherson A.J."/>
        </authorList>
    </citation>
    <scope>NUCLEOTIDE SEQUENCE [LARGE SCALE GENOMIC DNA]</scope>
    <source>
        <strain evidence="2">I48</strain>
    </source>
</reference>
<organism evidence="1 2">
    <name type="scientific">Bacteroides caecimuris</name>
    <dbReference type="NCBI Taxonomy" id="1796613"/>
    <lineage>
        <taxon>Bacteria</taxon>
        <taxon>Pseudomonadati</taxon>
        <taxon>Bacteroidota</taxon>
        <taxon>Bacteroidia</taxon>
        <taxon>Bacteroidales</taxon>
        <taxon>Bacteroidaceae</taxon>
        <taxon>Bacteroides</taxon>
    </lineage>
</organism>
<dbReference type="EMBL" id="CP015401">
    <property type="protein sequence ID" value="ANU58232.1"/>
    <property type="molecule type" value="Genomic_DNA"/>
</dbReference>
<protein>
    <recommendedName>
        <fullName evidence="3">Transposase IS66 C-terminal domain-containing protein</fullName>
    </recommendedName>
</protein>